<comment type="similarity">
    <text evidence="4">Belongs to the folylpolyglutamate synthase family.</text>
</comment>
<keyword evidence="8" id="KW-0436">Ligase</keyword>
<organism evidence="23 24">
    <name type="scientific">Sutterella massiliensis</name>
    <dbReference type="NCBI Taxonomy" id="1816689"/>
    <lineage>
        <taxon>Bacteria</taxon>
        <taxon>Pseudomonadati</taxon>
        <taxon>Pseudomonadota</taxon>
        <taxon>Betaproteobacteria</taxon>
        <taxon>Burkholderiales</taxon>
        <taxon>Sutterellaceae</taxon>
        <taxon>Sutterella</taxon>
    </lineage>
</organism>
<dbReference type="SUPFAM" id="SSF53623">
    <property type="entry name" value="MurD-like peptide ligases, catalytic domain"/>
    <property type="match status" value="1"/>
</dbReference>
<evidence type="ECO:0000256" key="19">
    <source>
        <dbReference type="ARBA" id="ARBA00049035"/>
    </source>
</evidence>
<dbReference type="SUPFAM" id="SSF53244">
    <property type="entry name" value="MurD-like peptide ligases, peptide-binding domain"/>
    <property type="match status" value="1"/>
</dbReference>
<keyword evidence="10" id="KW-0547">Nucleotide-binding</keyword>
<dbReference type="EMBL" id="JACJJC010000013">
    <property type="protein sequence ID" value="MBM6704509.1"/>
    <property type="molecule type" value="Genomic_DNA"/>
</dbReference>
<comment type="catalytic activity">
    <reaction evidence="18">
        <text>10-formyltetrahydrofolyl-(gamma-L-Glu)(n) + L-glutamate + ATP = 10-formyltetrahydrofolyl-(gamma-L-Glu)(n+1) + ADP + phosphate + H(+)</text>
        <dbReference type="Rhea" id="RHEA:51904"/>
        <dbReference type="Rhea" id="RHEA-COMP:13088"/>
        <dbReference type="Rhea" id="RHEA-COMP:14300"/>
        <dbReference type="ChEBI" id="CHEBI:15378"/>
        <dbReference type="ChEBI" id="CHEBI:29985"/>
        <dbReference type="ChEBI" id="CHEBI:30616"/>
        <dbReference type="ChEBI" id="CHEBI:43474"/>
        <dbReference type="ChEBI" id="CHEBI:134413"/>
        <dbReference type="ChEBI" id="CHEBI:456216"/>
        <dbReference type="EC" id="6.3.2.17"/>
    </reaction>
</comment>
<dbReference type="RefSeq" id="WP_205103433.1">
    <property type="nucleotide sequence ID" value="NZ_JACJJC010000013.1"/>
</dbReference>
<comment type="pathway">
    <text evidence="2">Cofactor biosynthesis; tetrahydrofolate biosynthesis; 7,8-dihydrofolate from 2-amino-4-hydroxy-6-hydroxymethyl-7,8-dihydropteridine diphosphate and 4-aminobenzoate: step 2/2.</text>
</comment>
<gene>
    <name evidence="23" type="ORF">H6A60_08445</name>
</gene>
<dbReference type="Proteomes" id="UP000715095">
    <property type="component" value="Unassembled WGS sequence"/>
</dbReference>
<keyword evidence="13" id="KW-0289">Folate biosynthesis</keyword>
<feature type="domain" description="Mur ligase C-terminal" evidence="21">
    <location>
        <begin position="305"/>
        <end position="418"/>
    </location>
</feature>
<comment type="catalytic activity">
    <reaction evidence="19">
        <text>(6R)-5,10-methylenetetrahydrofolyl-(gamma-L-Glu)(n) + L-glutamate + ATP = (6R)-5,10-methylenetetrahydrofolyl-(gamma-L-Glu)(n+1) + ADP + phosphate + H(+)</text>
        <dbReference type="Rhea" id="RHEA:51912"/>
        <dbReference type="Rhea" id="RHEA-COMP:13257"/>
        <dbReference type="Rhea" id="RHEA-COMP:13258"/>
        <dbReference type="ChEBI" id="CHEBI:15378"/>
        <dbReference type="ChEBI" id="CHEBI:29985"/>
        <dbReference type="ChEBI" id="CHEBI:30616"/>
        <dbReference type="ChEBI" id="CHEBI:43474"/>
        <dbReference type="ChEBI" id="CHEBI:136572"/>
        <dbReference type="ChEBI" id="CHEBI:456216"/>
        <dbReference type="EC" id="6.3.2.17"/>
    </reaction>
</comment>
<evidence type="ECO:0000256" key="2">
    <source>
        <dbReference type="ARBA" id="ARBA00004799"/>
    </source>
</evidence>
<comment type="catalytic activity">
    <reaction evidence="20">
        <text>7,8-dihydropteroate + L-glutamate + ATP = 7,8-dihydrofolate + ADP + phosphate + H(+)</text>
        <dbReference type="Rhea" id="RHEA:23584"/>
        <dbReference type="ChEBI" id="CHEBI:15378"/>
        <dbReference type="ChEBI" id="CHEBI:17839"/>
        <dbReference type="ChEBI" id="CHEBI:29985"/>
        <dbReference type="ChEBI" id="CHEBI:30616"/>
        <dbReference type="ChEBI" id="CHEBI:43474"/>
        <dbReference type="ChEBI" id="CHEBI:57451"/>
        <dbReference type="ChEBI" id="CHEBI:456216"/>
        <dbReference type="EC" id="6.3.2.12"/>
    </reaction>
</comment>
<comment type="pathway">
    <text evidence="3">Cofactor biosynthesis; tetrahydrofolylpolyglutamate biosynthesis.</text>
</comment>
<dbReference type="InterPro" id="IPR001645">
    <property type="entry name" value="Folylpolyglutamate_synth"/>
</dbReference>
<evidence type="ECO:0000256" key="14">
    <source>
        <dbReference type="ARBA" id="ARBA00030048"/>
    </source>
</evidence>
<keyword evidence="24" id="KW-1185">Reference proteome</keyword>
<evidence type="ECO:0000256" key="3">
    <source>
        <dbReference type="ARBA" id="ARBA00005150"/>
    </source>
</evidence>
<evidence type="ECO:0000313" key="23">
    <source>
        <dbReference type="EMBL" id="MBM6704509.1"/>
    </source>
</evidence>
<reference evidence="23 24" key="1">
    <citation type="journal article" date="2021" name="Sci. Rep.">
        <title>The distribution of antibiotic resistance genes in chicken gut microbiota commensals.</title>
        <authorList>
            <person name="Juricova H."/>
            <person name="Matiasovicova J."/>
            <person name="Kubasova T."/>
            <person name="Cejkova D."/>
            <person name="Rychlik I."/>
        </authorList>
    </citation>
    <scope>NUCLEOTIDE SEQUENCE [LARGE SCALE GENOMIC DNA]</scope>
    <source>
        <strain evidence="23 24">An829</strain>
    </source>
</reference>
<dbReference type="InterPro" id="IPR036615">
    <property type="entry name" value="Mur_ligase_C_dom_sf"/>
</dbReference>
<comment type="function">
    <text evidence="1">Functions in two distinct reactions of the de novo folate biosynthetic pathway. Catalyzes the addition of a glutamate residue to dihydropteroate (7,8-dihydropteroate or H2Pte) to form dihydrofolate (7,8-dihydrofolate monoglutamate or H2Pte-Glu). Also catalyzes successive additions of L-glutamate to tetrahydrofolate or 10-formyltetrahydrofolate or 5,10-methylenetetrahydrofolate, leading to folylpolyglutamate derivatives.</text>
</comment>
<evidence type="ECO:0000256" key="11">
    <source>
        <dbReference type="ARBA" id="ARBA00022840"/>
    </source>
</evidence>
<evidence type="ECO:0000259" key="22">
    <source>
        <dbReference type="Pfam" id="PF08245"/>
    </source>
</evidence>
<evidence type="ECO:0000256" key="10">
    <source>
        <dbReference type="ARBA" id="ARBA00022741"/>
    </source>
</evidence>
<evidence type="ECO:0000256" key="16">
    <source>
        <dbReference type="ARBA" id="ARBA00032510"/>
    </source>
</evidence>
<accession>A0ABS2DT88</accession>
<name>A0ABS2DT88_9BURK</name>
<dbReference type="InterPro" id="IPR004101">
    <property type="entry name" value="Mur_ligase_C"/>
</dbReference>
<evidence type="ECO:0000256" key="6">
    <source>
        <dbReference type="ARBA" id="ARBA00013025"/>
    </source>
</evidence>
<evidence type="ECO:0000313" key="24">
    <source>
        <dbReference type="Proteomes" id="UP000715095"/>
    </source>
</evidence>
<evidence type="ECO:0000256" key="18">
    <source>
        <dbReference type="ARBA" id="ARBA00047808"/>
    </source>
</evidence>
<evidence type="ECO:0000256" key="7">
    <source>
        <dbReference type="ARBA" id="ARBA00019357"/>
    </source>
</evidence>
<evidence type="ECO:0000259" key="21">
    <source>
        <dbReference type="Pfam" id="PF02875"/>
    </source>
</evidence>
<evidence type="ECO:0000256" key="9">
    <source>
        <dbReference type="ARBA" id="ARBA00022723"/>
    </source>
</evidence>
<dbReference type="Gene3D" id="3.90.190.20">
    <property type="entry name" value="Mur ligase, C-terminal domain"/>
    <property type="match status" value="1"/>
</dbReference>
<evidence type="ECO:0000256" key="20">
    <source>
        <dbReference type="ARBA" id="ARBA00049161"/>
    </source>
</evidence>
<dbReference type="InterPro" id="IPR036565">
    <property type="entry name" value="Mur-like_cat_sf"/>
</dbReference>
<dbReference type="Pfam" id="PF08245">
    <property type="entry name" value="Mur_ligase_M"/>
    <property type="match status" value="1"/>
</dbReference>
<evidence type="ECO:0000256" key="4">
    <source>
        <dbReference type="ARBA" id="ARBA00008276"/>
    </source>
</evidence>
<dbReference type="Gene3D" id="3.40.1190.10">
    <property type="entry name" value="Mur-like, catalytic domain"/>
    <property type="match status" value="1"/>
</dbReference>
<keyword evidence="12" id="KW-0460">Magnesium</keyword>
<evidence type="ECO:0000256" key="17">
    <source>
        <dbReference type="ARBA" id="ARBA00047493"/>
    </source>
</evidence>
<evidence type="ECO:0000256" key="12">
    <source>
        <dbReference type="ARBA" id="ARBA00022842"/>
    </source>
</evidence>
<proteinExistence type="inferred from homology"/>
<evidence type="ECO:0000256" key="13">
    <source>
        <dbReference type="ARBA" id="ARBA00022909"/>
    </source>
</evidence>
<dbReference type="InterPro" id="IPR013221">
    <property type="entry name" value="Mur_ligase_cen"/>
</dbReference>
<dbReference type="PANTHER" id="PTHR11136">
    <property type="entry name" value="FOLYLPOLYGLUTAMATE SYNTHASE-RELATED"/>
    <property type="match status" value="1"/>
</dbReference>
<comment type="catalytic activity">
    <reaction evidence="17">
        <text>(6S)-5,6,7,8-tetrahydrofolyl-(gamma-L-Glu)(n) + L-glutamate + ATP = (6S)-5,6,7,8-tetrahydrofolyl-(gamma-L-Glu)(n+1) + ADP + phosphate + H(+)</text>
        <dbReference type="Rhea" id="RHEA:10580"/>
        <dbReference type="Rhea" id="RHEA-COMP:14738"/>
        <dbReference type="Rhea" id="RHEA-COMP:14740"/>
        <dbReference type="ChEBI" id="CHEBI:15378"/>
        <dbReference type="ChEBI" id="CHEBI:29985"/>
        <dbReference type="ChEBI" id="CHEBI:30616"/>
        <dbReference type="ChEBI" id="CHEBI:43474"/>
        <dbReference type="ChEBI" id="CHEBI:141005"/>
        <dbReference type="ChEBI" id="CHEBI:456216"/>
        <dbReference type="EC" id="6.3.2.17"/>
    </reaction>
</comment>
<protein>
    <recommendedName>
        <fullName evidence="7">Dihydrofolate synthase/folylpolyglutamate synthase</fullName>
        <ecNumber evidence="5">6.3.2.12</ecNumber>
        <ecNumber evidence="6">6.3.2.17</ecNumber>
    </recommendedName>
    <alternativeName>
        <fullName evidence="16">Folylpoly-gamma-glutamate synthetase-dihydrofolate synthetase</fullName>
    </alternativeName>
    <alternativeName>
        <fullName evidence="14">Folylpolyglutamate synthetase</fullName>
    </alternativeName>
    <alternativeName>
        <fullName evidence="15">Tetrahydrofolylpolyglutamate synthase</fullName>
    </alternativeName>
</protein>
<sequence length="472" mass="51038">MPQLKTLNDWLAYIESIHEQPMVLGLERMHEMIRRLGIRFDCPVITVAGTNGKGSTCAFLESICRAAGMKTALHTSPHLLRFNERALIDGREADDATLVAAMEAVERARGELKLTYFEFTGLAVLTCFMRAEPDVVILEIGLGGRLDAMNAIDADAAVIATIGLDHTAILGDTREAIGYEKACVYRSGAPAVCADPDAPESVRAYAKAIGADYLECGRDFVVRHSEGAEDGAFDFECRGERLTHLPAPGLRGENQYRNAAGALAVLLRLREKLLARCDWPAREKWVAIDRQAVETGLRAARIRARFETVADNPEIILDVGHNPQAAVVLAENLHAGARPGMRTLAVFGMLRDKDRQSVVALVKDEIDEWFVSGLPGPRGADLANLTEAMHAAGVAPECIRAFPSIEAALDAAVLASKSNEVDGNFLTPNSPSKPLQNVEAQASGADRIIVFGSFVTVTEALEALEKRAARGF</sequence>
<dbReference type="PANTHER" id="PTHR11136:SF0">
    <property type="entry name" value="DIHYDROFOLATE SYNTHETASE-RELATED"/>
    <property type="match status" value="1"/>
</dbReference>
<dbReference type="NCBIfam" id="TIGR01499">
    <property type="entry name" value="folC"/>
    <property type="match status" value="1"/>
</dbReference>
<dbReference type="EC" id="6.3.2.12" evidence="5"/>
<feature type="domain" description="Mur ligase central" evidence="22">
    <location>
        <begin position="47"/>
        <end position="185"/>
    </location>
</feature>
<keyword evidence="11" id="KW-0067">ATP-binding</keyword>
<evidence type="ECO:0000256" key="1">
    <source>
        <dbReference type="ARBA" id="ARBA00002714"/>
    </source>
</evidence>
<evidence type="ECO:0000256" key="15">
    <source>
        <dbReference type="ARBA" id="ARBA00030592"/>
    </source>
</evidence>
<keyword evidence="9" id="KW-0479">Metal-binding</keyword>
<dbReference type="Pfam" id="PF02875">
    <property type="entry name" value="Mur_ligase_C"/>
    <property type="match status" value="1"/>
</dbReference>
<dbReference type="EC" id="6.3.2.17" evidence="6"/>
<evidence type="ECO:0000256" key="5">
    <source>
        <dbReference type="ARBA" id="ARBA00013023"/>
    </source>
</evidence>
<evidence type="ECO:0000256" key="8">
    <source>
        <dbReference type="ARBA" id="ARBA00022598"/>
    </source>
</evidence>
<comment type="caution">
    <text evidence="23">The sequence shown here is derived from an EMBL/GenBank/DDBJ whole genome shotgun (WGS) entry which is preliminary data.</text>
</comment>
<dbReference type="PIRSF" id="PIRSF001563">
    <property type="entry name" value="Folylpolyglu_synth"/>
    <property type="match status" value="1"/>
</dbReference>